<protein>
    <submittedName>
        <fullName evidence="12">Lipid A export ATP-binding/permease protein MsbA</fullName>
    </submittedName>
</protein>
<dbReference type="KEGG" id="mym:A176_001343"/>
<keyword evidence="8 9" id="KW-0472">Membrane</keyword>
<dbReference type="Pfam" id="PF00664">
    <property type="entry name" value="ABC_membrane"/>
    <property type="match status" value="1"/>
</dbReference>
<dbReference type="SUPFAM" id="SSF52540">
    <property type="entry name" value="P-loop containing nucleoside triphosphate hydrolases"/>
    <property type="match status" value="1"/>
</dbReference>
<proteinExistence type="predicted"/>
<dbReference type="InterPro" id="IPR011527">
    <property type="entry name" value="ABC1_TM_dom"/>
</dbReference>
<keyword evidence="5" id="KW-0547">Nucleotide-binding</keyword>
<feature type="domain" description="ABC transmembrane type-1" evidence="11">
    <location>
        <begin position="121"/>
        <end position="407"/>
    </location>
</feature>
<evidence type="ECO:0000256" key="6">
    <source>
        <dbReference type="ARBA" id="ARBA00022840"/>
    </source>
</evidence>
<dbReference type="eggNOG" id="COG1132">
    <property type="taxonomic scope" value="Bacteria"/>
</dbReference>
<organism evidence="12 13">
    <name type="scientific">Pseudomyxococcus hansupus</name>
    <dbReference type="NCBI Taxonomy" id="1297742"/>
    <lineage>
        <taxon>Bacteria</taxon>
        <taxon>Pseudomonadati</taxon>
        <taxon>Myxococcota</taxon>
        <taxon>Myxococcia</taxon>
        <taxon>Myxococcales</taxon>
        <taxon>Cystobacterineae</taxon>
        <taxon>Myxococcaceae</taxon>
        <taxon>Pseudomyxococcus</taxon>
    </lineage>
</organism>
<dbReference type="EMBL" id="CP012109">
    <property type="protein sequence ID" value="AKQ64431.1"/>
    <property type="molecule type" value="Genomic_DNA"/>
</dbReference>
<dbReference type="InterPro" id="IPR027417">
    <property type="entry name" value="P-loop_NTPase"/>
</dbReference>
<feature type="transmembrane region" description="Helical" evidence="9">
    <location>
        <begin position="121"/>
        <end position="147"/>
    </location>
</feature>
<dbReference type="PATRIC" id="fig|1297742.4.peg.1359"/>
<feature type="domain" description="ABC transporter" evidence="10">
    <location>
        <begin position="441"/>
        <end position="675"/>
    </location>
</feature>
<evidence type="ECO:0000256" key="2">
    <source>
        <dbReference type="ARBA" id="ARBA00022448"/>
    </source>
</evidence>
<dbReference type="STRING" id="1297742.A176_001343"/>
<dbReference type="PROSITE" id="PS50929">
    <property type="entry name" value="ABC_TM1F"/>
    <property type="match status" value="1"/>
</dbReference>
<dbReference type="Pfam" id="PF00005">
    <property type="entry name" value="ABC_tran"/>
    <property type="match status" value="1"/>
</dbReference>
<dbReference type="GO" id="GO:0034040">
    <property type="term" value="F:ATPase-coupled lipid transmembrane transporter activity"/>
    <property type="evidence" value="ECO:0007669"/>
    <property type="project" value="TreeGrafter"/>
</dbReference>
<dbReference type="Gene3D" id="3.40.50.300">
    <property type="entry name" value="P-loop containing nucleotide triphosphate hydrolases"/>
    <property type="match status" value="1"/>
</dbReference>
<name>A0A0H4WM09_9BACT</name>
<evidence type="ECO:0000256" key="8">
    <source>
        <dbReference type="ARBA" id="ARBA00023136"/>
    </source>
</evidence>
<feature type="transmembrane region" description="Helical" evidence="9">
    <location>
        <begin position="159"/>
        <end position="178"/>
    </location>
</feature>
<keyword evidence="4 9" id="KW-0812">Transmembrane</keyword>
<evidence type="ECO:0000256" key="9">
    <source>
        <dbReference type="SAM" id="Phobius"/>
    </source>
</evidence>
<dbReference type="CDD" id="cd07346">
    <property type="entry name" value="ABC_6TM_exporters"/>
    <property type="match status" value="1"/>
</dbReference>
<accession>A0A0H4WM09</accession>
<evidence type="ECO:0000256" key="5">
    <source>
        <dbReference type="ARBA" id="ARBA00022741"/>
    </source>
</evidence>
<dbReference type="GO" id="GO:0005524">
    <property type="term" value="F:ATP binding"/>
    <property type="evidence" value="ECO:0007669"/>
    <property type="project" value="UniProtKB-KW"/>
</dbReference>
<dbReference type="PANTHER" id="PTHR24221:SF601">
    <property type="entry name" value="ABC TRANSPORTER"/>
    <property type="match status" value="1"/>
</dbReference>
<dbReference type="SMART" id="SM00382">
    <property type="entry name" value="AAA"/>
    <property type="match status" value="1"/>
</dbReference>
<keyword evidence="13" id="KW-1185">Reference proteome</keyword>
<dbReference type="PROSITE" id="PS00211">
    <property type="entry name" value="ABC_TRANSPORTER_1"/>
    <property type="match status" value="1"/>
</dbReference>
<dbReference type="Proteomes" id="UP000009026">
    <property type="component" value="Chromosome"/>
</dbReference>
<evidence type="ECO:0000256" key="4">
    <source>
        <dbReference type="ARBA" id="ARBA00022692"/>
    </source>
</evidence>
<keyword evidence="2" id="KW-0813">Transport</keyword>
<dbReference type="AlphaFoldDB" id="A0A0H4WM09"/>
<comment type="subcellular location">
    <subcellularLocation>
        <location evidence="1">Cell membrane</location>
        <topology evidence="1">Multi-pass membrane protein</topology>
    </subcellularLocation>
</comment>
<dbReference type="InterPro" id="IPR003439">
    <property type="entry name" value="ABC_transporter-like_ATP-bd"/>
</dbReference>
<dbReference type="FunFam" id="3.40.50.300:FF:000221">
    <property type="entry name" value="Multidrug ABC transporter ATP-binding protein"/>
    <property type="match status" value="1"/>
</dbReference>
<evidence type="ECO:0000256" key="7">
    <source>
        <dbReference type="ARBA" id="ARBA00022989"/>
    </source>
</evidence>
<dbReference type="PROSITE" id="PS50893">
    <property type="entry name" value="ABC_TRANSPORTER_2"/>
    <property type="match status" value="1"/>
</dbReference>
<evidence type="ECO:0000259" key="10">
    <source>
        <dbReference type="PROSITE" id="PS50893"/>
    </source>
</evidence>
<dbReference type="InterPro" id="IPR036640">
    <property type="entry name" value="ABC1_TM_sf"/>
</dbReference>
<keyword evidence="7 9" id="KW-1133">Transmembrane helix</keyword>
<dbReference type="GO" id="GO:0016887">
    <property type="term" value="F:ATP hydrolysis activity"/>
    <property type="evidence" value="ECO:0007669"/>
    <property type="project" value="InterPro"/>
</dbReference>
<feature type="transmembrane region" description="Helical" evidence="9">
    <location>
        <begin position="248"/>
        <end position="274"/>
    </location>
</feature>
<gene>
    <name evidence="12" type="ORF">A176_001343</name>
</gene>
<dbReference type="GO" id="GO:0140359">
    <property type="term" value="F:ABC-type transporter activity"/>
    <property type="evidence" value="ECO:0007669"/>
    <property type="project" value="InterPro"/>
</dbReference>
<evidence type="ECO:0000259" key="11">
    <source>
        <dbReference type="PROSITE" id="PS50929"/>
    </source>
</evidence>
<evidence type="ECO:0000256" key="1">
    <source>
        <dbReference type="ARBA" id="ARBA00004651"/>
    </source>
</evidence>
<dbReference type="PANTHER" id="PTHR24221">
    <property type="entry name" value="ATP-BINDING CASSETTE SUB-FAMILY B"/>
    <property type="match status" value="1"/>
</dbReference>
<dbReference type="InterPro" id="IPR039421">
    <property type="entry name" value="Type_1_exporter"/>
</dbReference>
<reference evidence="12 13" key="1">
    <citation type="journal article" date="2016" name="PLoS ONE">
        <title>Complete Genome Sequence and Comparative Genomics of a Novel Myxobacterium Myxococcus hansupus.</title>
        <authorList>
            <person name="Sharma G."/>
            <person name="Narwani T."/>
            <person name="Subramanian S."/>
        </authorList>
    </citation>
    <scope>NUCLEOTIDE SEQUENCE [LARGE SCALE GENOMIC DNA]</scope>
    <source>
        <strain evidence="13">mixupus</strain>
    </source>
</reference>
<evidence type="ECO:0000313" key="13">
    <source>
        <dbReference type="Proteomes" id="UP000009026"/>
    </source>
</evidence>
<evidence type="ECO:0000256" key="3">
    <source>
        <dbReference type="ARBA" id="ARBA00022475"/>
    </source>
</evidence>
<dbReference type="GO" id="GO:0005886">
    <property type="term" value="C:plasma membrane"/>
    <property type="evidence" value="ECO:0007669"/>
    <property type="project" value="UniProtKB-SubCell"/>
</dbReference>
<dbReference type="InterPro" id="IPR003593">
    <property type="entry name" value="AAA+_ATPase"/>
</dbReference>
<sequence length="679" mass="72986">MTSPSAAAAARMRLRSSLPGRERWEVDALSDAPALAAALEKALLSHVGVSKVSASAVSGRVLVFFIPDTLVTPVESLLREALQRLSSEPTSEPERGAVSGERSSRSLMALLPERARLVRPLALSVVSHGLSIAQGLLVVATLNAALAKRSGLPRGDADSRFGVVGTLLMLFTGVNQYVQHERKRAWRQLARNHEQALRARLLAAIEAQDVSTLDAQGTGRLLSLVTKDAARLASFLERDVDDAVNSALVILVSGTLLLTTSPLLVLVACLPVPFMVPLLRKLGRRTAAARTHQNERLDRFTQHLENSFAGIIDIKSFTAEQDDVRRVSESARRLADAELEAGEAASLEAHLMQGAFATGFVVMTLYGGWKARKGLLSSEVFARTMYLFPQVLGALGGVGGALGSYHSAVSSAERIQEMLASRPSIQGGPVRLPKAQVRGEVRFDDVSFGYAPSTTVIHGISLHLRPGETLAIVGPTGSGKSTLLKLLLRFHDVRAGSIQVDGHDLRELNLEDLRSAIGIVGQEPFLFEGTVKDNVLLGDPGASDAEVAEALDNAGASQFVEALPDRMDAQVGERGRKLSGGQRQRIAIARALLKKAPILALDEATSHLDYETEAAIQRSVRNASSRMSMIVVAHRLSTIRHADVILVLDQGRVREMGRHEALLAQGGLYAFLWSLQQGE</sequence>
<keyword evidence="3" id="KW-1003">Cell membrane</keyword>
<keyword evidence="6 12" id="KW-0067">ATP-binding</keyword>
<dbReference type="InterPro" id="IPR017871">
    <property type="entry name" value="ABC_transporter-like_CS"/>
</dbReference>
<dbReference type="SUPFAM" id="SSF90123">
    <property type="entry name" value="ABC transporter transmembrane region"/>
    <property type="match status" value="1"/>
</dbReference>
<dbReference type="Gene3D" id="1.20.1560.10">
    <property type="entry name" value="ABC transporter type 1, transmembrane domain"/>
    <property type="match status" value="1"/>
</dbReference>
<evidence type="ECO:0000313" key="12">
    <source>
        <dbReference type="EMBL" id="AKQ64431.1"/>
    </source>
</evidence>